<sequence length="508" mass="56693">MKMLKLILVAPLCFAASVVSGVTFGCKQACLELSNFDVSRSTGNTALSSLWSNFQAEVEPECRLVPRHNRDVAEILRVIRKFNCHFAVLGGGTSPFKGASNADAGITIDMQSLRDLDVVDGENAHVVVGAGNLWAHVYAALAPFNMSATGTRNSLTGVIGSILGGGILFFSEAHGWACDTVIEFELVLANSSVILANEHQNPEIFWALRGGGNNFGIVTRVSIEAFKNPPTWYTFQRFSPDHMDLVFNRLEAHTNSMPNDVCQIAVTFQWHVPTDQFVVSERMVAYELPELPEILWRKDSQGKLEPVSVLQTVSYQRSILAMAEKMDQMNPHGFFNLFGSLTVYNDSDLFTMLARVFMAEIEHIKTIEGLQVYIVYNPLTSKALSHMQKRGGNALGLESRDGPLTIININLHWSKQNDNDQMYVFMRNLIKGLRSTAVQKGLLHPYLFQNHAFEEENLFDGYGVVNVGRLRTLQKILDPDRVFQALQPGGFKLWADQVDDAQWDKSEL</sequence>
<evidence type="ECO:0000256" key="3">
    <source>
        <dbReference type="ARBA" id="ARBA00022827"/>
    </source>
</evidence>
<dbReference type="Proteomes" id="UP001303373">
    <property type="component" value="Chromosome 5"/>
</dbReference>
<dbReference type="Pfam" id="PF01565">
    <property type="entry name" value="FAD_binding_4"/>
    <property type="match status" value="1"/>
</dbReference>
<dbReference type="PROSITE" id="PS51257">
    <property type="entry name" value="PROKAR_LIPOPROTEIN"/>
    <property type="match status" value="1"/>
</dbReference>
<dbReference type="InterPro" id="IPR016169">
    <property type="entry name" value="FAD-bd_PCMH_sub2"/>
</dbReference>
<feature type="domain" description="FAD-binding PCMH-type" evidence="6">
    <location>
        <begin position="56"/>
        <end position="228"/>
    </location>
</feature>
<gene>
    <name evidence="7" type="ORF">R9X50_00413500</name>
</gene>
<keyword evidence="3" id="KW-0274">FAD</keyword>
<keyword evidence="8" id="KW-1185">Reference proteome</keyword>
<dbReference type="PROSITE" id="PS51387">
    <property type="entry name" value="FAD_PCMH"/>
    <property type="match status" value="1"/>
</dbReference>
<reference evidence="7 8" key="1">
    <citation type="submission" date="2023-11" db="EMBL/GenBank/DDBJ databases">
        <title>An acidophilic fungus is an integral part of prey digestion in a carnivorous sundew plant.</title>
        <authorList>
            <person name="Tsai I.J."/>
        </authorList>
    </citation>
    <scope>NUCLEOTIDE SEQUENCE [LARGE SCALE GENOMIC DNA]</scope>
    <source>
        <strain evidence="7">169a</strain>
    </source>
</reference>
<dbReference type="InterPro" id="IPR006094">
    <property type="entry name" value="Oxid_FAD_bind_N"/>
</dbReference>
<dbReference type="EMBL" id="CP138584">
    <property type="protein sequence ID" value="WPH01297.1"/>
    <property type="molecule type" value="Genomic_DNA"/>
</dbReference>
<dbReference type="AlphaFoldDB" id="A0AAQ3M5I3"/>
<comment type="similarity">
    <text evidence="1">Belongs to the oxygen-dependent FAD-linked oxidoreductase family.</text>
</comment>
<evidence type="ECO:0000313" key="8">
    <source>
        <dbReference type="Proteomes" id="UP001303373"/>
    </source>
</evidence>
<accession>A0AAQ3M5I3</accession>
<dbReference type="PANTHER" id="PTHR42973:SF54">
    <property type="entry name" value="FAD-BINDING PCMH-TYPE DOMAIN-CONTAINING PROTEIN"/>
    <property type="match status" value="1"/>
</dbReference>
<dbReference type="Gene3D" id="3.30.465.10">
    <property type="match status" value="1"/>
</dbReference>
<proteinExistence type="inferred from homology"/>
<dbReference type="InterPro" id="IPR050416">
    <property type="entry name" value="FAD-linked_Oxidoreductase"/>
</dbReference>
<feature type="chain" id="PRO_5042813312" description="FAD-binding PCMH-type domain-containing protein" evidence="5">
    <location>
        <begin position="21"/>
        <end position="508"/>
    </location>
</feature>
<evidence type="ECO:0000259" key="6">
    <source>
        <dbReference type="PROSITE" id="PS51387"/>
    </source>
</evidence>
<keyword evidence="5" id="KW-0732">Signal</keyword>
<feature type="signal peptide" evidence="5">
    <location>
        <begin position="1"/>
        <end position="20"/>
    </location>
</feature>
<organism evidence="7 8">
    <name type="scientific">Acrodontium crateriforme</name>
    <dbReference type="NCBI Taxonomy" id="150365"/>
    <lineage>
        <taxon>Eukaryota</taxon>
        <taxon>Fungi</taxon>
        <taxon>Dikarya</taxon>
        <taxon>Ascomycota</taxon>
        <taxon>Pezizomycotina</taxon>
        <taxon>Dothideomycetes</taxon>
        <taxon>Dothideomycetidae</taxon>
        <taxon>Mycosphaerellales</taxon>
        <taxon>Teratosphaeriaceae</taxon>
        <taxon>Acrodontium</taxon>
    </lineage>
</organism>
<protein>
    <recommendedName>
        <fullName evidence="6">FAD-binding PCMH-type domain-containing protein</fullName>
    </recommendedName>
</protein>
<dbReference type="PANTHER" id="PTHR42973">
    <property type="entry name" value="BINDING OXIDOREDUCTASE, PUTATIVE (AFU_ORTHOLOGUE AFUA_1G17690)-RELATED"/>
    <property type="match status" value="1"/>
</dbReference>
<evidence type="ECO:0000256" key="4">
    <source>
        <dbReference type="ARBA" id="ARBA00023002"/>
    </source>
</evidence>
<name>A0AAQ3M5I3_9PEZI</name>
<evidence type="ECO:0000313" key="7">
    <source>
        <dbReference type="EMBL" id="WPH01297.1"/>
    </source>
</evidence>
<dbReference type="GO" id="GO:0071949">
    <property type="term" value="F:FAD binding"/>
    <property type="evidence" value="ECO:0007669"/>
    <property type="project" value="InterPro"/>
</dbReference>
<keyword evidence="4" id="KW-0560">Oxidoreductase</keyword>
<keyword evidence="2" id="KW-0285">Flavoprotein</keyword>
<evidence type="ECO:0000256" key="1">
    <source>
        <dbReference type="ARBA" id="ARBA00005466"/>
    </source>
</evidence>
<dbReference type="InterPro" id="IPR036318">
    <property type="entry name" value="FAD-bd_PCMH-like_sf"/>
</dbReference>
<dbReference type="SUPFAM" id="SSF56176">
    <property type="entry name" value="FAD-binding/transporter-associated domain-like"/>
    <property type="match status" value="1"/>
</dbReference>
<evidence type="ECO:0000256" key="2">
    <source>
        <dbReference type="ARBA" id="ARBA00022630"/>
    </source>
</evidence>
<dbReference type="InterPro" id="IPR016166">
    <property type="entry name" value="FAD-bd_PCMH"/>
</dbReference>
<dbReference type="GO" id="GO:0016491">
    <property type="term" value="F:oxidoreductase activity"/>
    <property type="evidence" value="ECO:0007669"/>
    <property type="project" value="UniProtKB-KW"/>
</dbReference>
<evidence type="ECO:0000256" key="5">
    <source>
        <dbReference type="SAM" id="SignalP"/>
    </source>
</evidence>